<reference evidence="1 2" key="1">
    <citation type="journal article" date="2014" name="Nat. Commun.">
        <title>Molecular traces of alternative social organization in a termite genome.</title>
        <authorList>
            <person name="Terrapon N."/>
            <person name="Li C."/>
            <person name="Robertson H.M."/>
            <person name="Ji L."/>
            <person name="Meng X."/>
            <person name="Booth W."/>
            <person name="Chen Z."/>
            <person name="Childers C.P."/>
            <person name="Glastad K.M."/>
            <person name="Gokhale K."/>
            <person name="Gowin J."/>
            <person name="Gronenberg W."/>
            <person name="Hermansen R.A."/>
            <person name="Hu H."/>
            <person name="Hunt B.G."/>
            <person name="Huylmans A.K."/>
            <person name="Khalil S.M."/>
            <person name="Mitchell R.D."/>
            <person name="Munoz-Torres M.C."/>
            <person name="Mustard J.A."/>
            <person name="Pan H."/>
            <person name="Reese J.T."/>
            <person name="Scharf M.E."/>
            <person name="Sun F."/>
            <person name="Vogel H."/>
            <person name="Xiao J."/>
            <person name="Yang W."/>
            <person name="Yang Z."/>
            <person name="Yang Z."/>
            <person name="Zhou J."/>
            <person name="Zhu J."/>
            <person name="Brent C.S."/>
            <person name="Elsik C.G."/>
            <person name="Goodisman M.A."/>
            <person name="Liberles D.A."/>
            <person name="Roe R.M."/>
            <person name="Vargo E.L."/>
            <person name="Vilcinskas A."/>
            <person name="Wang J."/>
            <person name="Bornberg-Bauer E."/>
            <person name="Korb J."/>
            <person name="Zhang G."/>
            <person name="Liebig J."/>
        </authorList>
    </citation>
    <scope>NUCLEOTIDE SEQUENCE [LARGE SCALE GENOMIC DNA]</scope>
    <source>
        <tissue evidence="1">Whole organism</tissue>
    </source>
</reference>
<evidence type="ECO:0000313" key="2">
    <source>
        <dbReference type="Proteomes" id="UP000027135"/>
    </source>
</evidence>
<protein>
    <submittedName>
        <fullName evidence="1">Uncharacterized protein</fullName>
    </submittedName>
</protein>
<name>A0A067RMI7_ZOONE</name>
<proteinExistence type="predicted"/>
<gene>
    <name evidence="1" type="ORF">L798_06699</name>
</gene>
<accession>A0A067RMI7</accession>
<evidence type="ECO:0000313" key="1">
    <source>
        <dbReference type="EMBL" id="KDR24233.1"/>
    </source>
</evidence>
<dbReference type="EMBL" id="KK852423">
    <property type="protein sequence ID" value="KDR24233.1"/>
    <property type="molecule type" value="Genomic_DNA"/>
</dbReference>
<sequence length="119" mass="13796">MPETEAEENITIQEVTGGRRKLHKKESIITSWAQTQCGHVVGLIQANYATRERQLRAARNQRKSCPSHAENIYLRFQLWIAGQVLCARYTNPGFTKPIKQTLHRIFNSRVRKAIYSRET</sequence>
<keyword evidence="2" id="KW-1185">Reference proteome</keyword>
<dbReference type="AlphaFoldDB" id="A0A067RMI7"/>
<dbReference type="InParanoid" id="A0A067RMI7"/>
<dbReference type="Proteomes" id="UP000027135">
    <property type="component" value="Unassembled WGS sequence"/>
</dbReference>
<organism evidence="1 2">
    <name type="scientific">Zootermopsis nevadensis</name>
    <name type="common">Dampwood termite</name>
    <dbReference type="NCBI Taxonomy" id="136037"/>
    <lineage>
        <taxon>Eukaryota</taxon>
        <taxon>Metazoa</taxon>
        <taxon>Ecdysozoa</taxon>
        <taxon>Arthropoda</taxon>
        <taxon>Hexapoda</taxon>
        <taxon>Insecta</taxon>
        <taxon>Pterygota</taxon>
        <taxon>Neoptera</taxon>
        <taxon>Polyneoptera</taxon>
        <taxon>Dictyoptera</taxon>
        <taxon>Blattodea</taxon>
        <taxon>Blattoidea</taxon>
        <taxon>Termitoidae</taxon>
        <taxon>Termopsidae</taxon>
        <taxon>Zootermopsis</taxon>
    </lineage>
</organism>